<evidence type="ECO:0000313" key="1">
    <source>
        <dbReference type="EMBL" id="GBM26640.1"/>
    </source>
</evidence>
<name>A0A4Y2EBY3_ARAVE</name>
<reference evidence="1 2" key="1">
    <citation type="journal article" date="2019" name="Sci. Rep.">
        <title>Orb-weaving spider Araneus ventricosus genome elucidates the spidroin gene catalogue.</title>
        <authorList>
            <person name="Kono N."/>
            <person name="Nakamura H."/>
            <person name="Ohtoshi R."/>
            <person name="Moran D.A.P."/>
            <person name="Shinohara A."/>
            <person name="Yoshida Y."/>
            <person name="Fujiwara M."/>
            <person name="Mori M."/>
            <person name="Tomita M."/>
            <person name="Arakawa K."/>
        </authorList>
    </citation>
    <scope>NUCLEOTIDE SEQUENCE [LARGE SCALE GENOMIC DNA]</scope>
</reference>
<dbReference type="EMBL" id="BGPR01000565">
    <property type="protein sequence ID" value="GBM26640.1"/>
    <property type="molecule type" value="Genomic_DNA"/>
</dbReference>
<gene>
    <name evidence="1" type="ORF">AVEN_15449_1</name>
</gene>
<evidence type="ECO:0000313" key="2">
    <source>
        <dbReference type="Proteomes" id="UP000499080"/>
    </source>
</evidence>
<proteinExistence type="predicted"/>
<sequence length="158" mass="18080">MLCYPYVIPYVFLCPPLPTLSSLIPNCSFSYPYAYHSLETSAVTEKLDKLDGLYLLCDLHTKTVDFSEILGKRFVNHPSNLAINPVKDSQSVYACIYECDSSSTWINKIWSHKIAGMCRILEPIGRKEDMQNVYSDFIPLYRAGARAQFHAFLKALRR</sequence>
<organism evidence="1 2">
    <name type="scientific">Araneus ventricosus</name>
    <name type="common">Orbweaver spider</name>
    <name type="synonym">Epeira ventricosa</name>
    <dbReference type="NCBI Taxonomy" id="182803"/>
    <lineage>
        <taxon>Eukaryota</taxon>
        <taxon>Metazoa</taxon>
        <taxon>Ecdysozoa</taxon>
        <taxon>Arthropoda</taxon>
        <taxon>Chelicerata</taxon>
        <taxon>Arachnida</taxon>
        <taxon>Araneae</taxon>
        <taxon>Araneomorphae</taxon>
        <taxon>Entelegynae</taxon>
        <taxon>Araneoidea</taxon>
        <taxon>Araneidae</taxon>
        <taxon>Araneus</taxon>
    </lineage>
</organism>
<protein>
    <submittedName>
        <fullName evidence="1">Uncharacterized protein</fullName>
    </submittedName>
</protein>
<accession>A0A4Y2EBY3</accession>
<dbReference type="Proteomes" id="UP000499080">
    <property type="component" value="Unassembled WGS sequence"/>
</dbReference>
<dbReference type="AlphaFoldDB" id="A0A4Y2EBY3"/>
<keyword evidence="2" id="KW-1185">Reference proteome</keyword>
<comment type="caution">
    <text evidence="1">The sequence shown here is derived from an EMBL/GenBank/DDBJ whole genome shotgun (WGS) entry which is preliminary data.</text>
</comment>